<organism evidence="2">
    <name type="scientific">Caudovirales sp. ctFWA4</name>
    <dbReference type="NCBI Taxonomy" id="2827628"/>
    <lineage>
        <taxon>Viruses</taxon>
        <taxon>Duplodnaviria</taxon>
        <taxon>Heunggongvirae</taxon>
        <taxon>Uroviricota</taxon>
        <taxon>Caudoviricetes</taxon>
    </lineage>
</organism>
<evidence type="ECO:0000256" key="1">
    <source>
        <dbReference type="SAM" id="Phobius"/>
    </source>
</evidence>
<keyword evidence="1" id="KW-0812">Transmembrane</keyword>
<sequence>MTINAGEFLIAFVAAMGIPSAIMGFIVWKLERKIAARDKRAEEQDEAQKDFFLLMVQSIGAAIALGEATAKAVQRIPDANCNGDMHDALNYAANIKHKQKDFLTKQGIHALYD</sequence>
<proteinExistence type="predicted"/>
<protein>
    <submittedName>
        <fullName evidence="2">YvrJ protein family protein</fullName>
    </submittedName>
</protein>
<evidence type="ECO:0000313" key="2">
    <source>
        <dbReference type="EMBL" id="DAD69950.1"/>
    </source>
</evidence>
<keyword evidence="1" id="KW-1133">Transmembrane helix</keyword>
<name>A0A8S5LIV7_9CAUD</name>
<accession>A0A8S5LIV7</accession>
<dbReference type="EMBL" id="BK015858">
    <property type="protein sequence ID" value="DAD69950.1"/>
    <property type="molecule type" value="Genomic_DNA"/>
</dbReference>
<keyword evidence="1" id="KW-0472">Membrane</keyword>
<feature type="transmembrane region" description="Helical" evidence="1">
    <location>
        <begin position="6"/>
        <end position="30"/>
    </location>
</feature>
<reference evidence="2" key="1">
    <citation type="journal article" date="2021" name="Proc. Natl. Acad. Sci. U.S.A.">
        <title>A Catalog of Tens of Thousands of Viruses from Human Metagenomes Reveals Hidden Associations with Chronic Diseases.</title>
        <authorList>
            <person name="Tisza M.J."/>
            <person name="Buck C.B."/>
        </authorList>
    </citation>
    <scope>NUCLEOTIDE SEQUENCE</scope>
    <source>
        <strain evidence="2">CtFWA4</strain>
    </source>
</reference>